<dbReference type="EMBL" id="CP001649">
    <property type="protein sequence ID" value="ACS78910.1"/>
    <property type="molecule type" value="Genomic_DNA"/>
</dbReference>
<dbReference type="AlphaFoldDB" id="C6BZ86"/>
<dbReference type="HOGENOM" id="CLU_2914881_0_0_7"/>
<dbReference type="KEGG" id="dsa:Desal_0844"/>
<evidence type="ECO:0000313" key="2">
    <source>
        <dbReference type="Proteomes" id="UP000002601"/>
    </source>
</evidence>
<dbReference type="RefSeq" id="WP_015850729.1">
    <property type="nucleotide sequence ID" value="NC_012881.1"/>
</dbReference>
<name>C6BZ86_MARSD</name>
<dbReference type="OrthoDB" id="5459982at2"/>
<evidence type="ECO:0000313" key="1">
    <source>
        <dbReference type="EMBL" id="ACS78910.1"/>
    </source>
</evidence>
<proteinExistence type="predicted"/>
<gene>
    <name evidence="1" type="ordered locus">Desal_0844</name>
</gene>
<organism evidence="1 2">
    <name type="scientific">Maridesulfovibrio salexigens (strain ATCC 14822 / DSM 2638 / NCIMB 8403 / VKM B-1763)</name>
    <name type="common">Desulfovibrio salexigens</name>
    <dbReference type="NCBI Taxonomy" id="526222"/>
    <lineage>
        <taxon>Bacteria</taxon>
        <taxon>Pseudomonadati</taxon>
        <taxon>Thermodesulfobacteriota</taxon>
        <taxon>Desulfovibrionia</taxon>
        <taxon>Desulfovibrionales</taxon>
        <taxon>Desulfovibrionaceae</taxon>
        <taxon>Maridesulfovibrio</taxon>
    </lineage>
</organism>
<accession>C6BZ86</accession>
<keyword evidence="2" id="KW-1185">Reference proteome</keyword>
<sequence>MKVGFIAFMEHIFNPLHIYCRLVDCGLSSAKAKKVARTYEMCLFKPATLCIPAIKHQKRAK</sequence>
<reference evidence="1 2" key="1">
    <citation type="submission" date="2009-06" db="EMBL/GenBank/DDBJ databases">
        <title>Complete sequence of Desulfovibrio salexigens DSM 2638.</title>
        <authorList>
            <consortium name="US DOE Joint Genome Institute"/>
            <person name="Lucas S."/>
            <person name="Copeland A."/>
            <person name="Lapidus A."/>
            <person name="Glavina del Rio T."/>
            <person name="Tice H."/>
            <person name="Bruce D."/>
            <person name="Goodwin L."/>
            <person name="Pitluck S."/>
            <person name="Munk A.C."/>
            <person name="Brettin T."/>
            <person name="Detter J.C."/>
            <person name="Han C."/>
            <person name="Tapia R."/>
            <person name="Larimer F."/>
            <person name="Land M."/>
            <person name="Hauser L."/>
            <person name="Kyrpides N."/>
            <person name="Anderson I."/>
            <person name="Wall J.D."/>
            <person name="Arkin A.P."/>
            <person name="Dehal P."/>
            <person name="Chivian D."/>
            <person name="Giles B."/>
            <person name="Hazen T.C."/>
        </authorList>
    </citation>
    <scope>NUCLEOTIDE SEQUENCE [LARGE SCALE GENOMIC DNA]</scope>
    <source>
        <strain evidence="2">ATCC 14822 / DSM 2638 / NCIMB 8403 / VKM B-1763</strain>
    </source>
</reference>
<dbReference type="Proteomes" id="UP000002601">
    <property type="component" value="Chromosome"/>
</dbReference>
<protein>
    <submittedName>
        <fullName evidence="1">Uncharacterized protein</fullName>
    </submittedName>
</protein>